<keyword evidence="3" id="KW-0378">Hydrolase</keyword>
<dbReference type="PANTHER" id="PTHR43512:SF4">
    <property type="entry name" value="TRANSLATION FACTOR GUF1 HOMOLOG, CHLOROPLASTIC"/>
    <property type="match status" value="1"/>
</dbReference>
<evidence type="ECO:0008006" key="9">
    <source>
        <dbReference type="Google" id="ProtNLM"/>
    </source>
</evidence>
<evidence type="ECO:0000256" key="1">
    <source>
        <dbReference type="ARBA" id="ARBA00005454"/>
    </source>
</evidence>
<dbReference type="CDD" id="cd03699">
    <property type="entry name" value="EF4_II"/>
    <property type="match status" value="1"/>
</dbReference>
<dbReference type="CDD" id="cd03709">
    <property type="entry name" value="lepA_C"/>
    <property type="match status" value="1"/>
</dbReference>
<organism evidence="8">
    <name type="scientific">marine sediment metagenome</name>
    <dbReference type="NCBI Taxonomy" id="412755"/>
    <lineage>
        <taxon>unclassified sequences</taxon>
        <taxon>metagenomes</taxon>
        <taxon>ecological metagenomes</taxon>
    </lineage>
</organism>
<dbReference type="GO" id="GO:0016787">
    <property type="term" value="F:hydrolase activity"/>
    <property type="evidence" value="ECO:0007669"/>
    <property type="project" value="UniProtKB-KW"/>
</dbReference>
<protein>
    <recommendedName>
        <fullName evidence="9">Elongation factor EFG domain-containing protein</fullName>
    </recommendedName>
</protein>
<dbReference type="GO" id="GO:0045727">
    <property type="term" value="P:positive regulation of translation"/>
    <property type="evidence" value="ECO:0007669"/>
    <property type="project" value="TreeGrafter"/>
</dbReference>
<dbReference type="Gene3D" id="2.40.30.10">
    <property type="entry name" value="Translation factors"/>
    <property type="match status" value="1"/>
</dbReference>
<dbReference type="PANTHER" id="PTHR43512">
    <property type="entry name" value="TRANSLATION FACTOR GUF1-RELATED"/>
    <property type="match status" value="1"/>
</dbReference>
<proteinExistence type="inferred from homology"/>
<dbReference type="InterPro" id="IPR006297">
    <property type="entry name" value="EF-4"/>
</dbReference>
<dbReference type="SUPFAM" id="SSF54980">
    <property type="entry name" value="EF-G C-terminal domain-like"/>
    <property type="match status" value="2"/>
</dbReference>
<dbReference type="CDD" id="cd16260">
    <property type="entry name" value="EF4_III"/>
    <property type="match status" value="1"/>
</dbReference>
<evidence type="ECO:0000259" key="6">
    <source>
        <dbReference type="Pfam" id="PF00679"/>
    </source>
</evidence>
<accession>X1LVX7</accession>
<keyword evidence="5" id="KW-0472">Membrane</keyword>
<dbReference type="FunFam" id="3.30.70.870:FF:000004">
    <property type="entry name" value="Translation factor GUF1, mitochondrial"/>
    <property type="match status" value="1"/>
</dbReference>
<evidence type="ECO:0000313" key="8">
    <source>
        <dbReference type="EMBL" id="GAH98298.1"/>
    </source>
</evidence>
<evidence type="ECO:0000259" key="7">
    <source>
        <dbReference type="Pfam" id="PF03144"/>
    </source>
</evidence>
<feature type="transmembrane region" description="Helical" evidence="5">
    <location>
        <begin position="283"/>
        <end position="301"/>
    </location>
</feature>
<dbReference type="InterPro" id="IPR035654">
    <property type="entry name" value="LepA_IV"/>
</dbReference>
<evidence type="ECO:0000256" key="2">
    <source>
        <dbReference type="ARBA" id="ARBA00022741"/>
    </source>
</evidence>
<evidence type="ECO:0000256" key="3">
    <source>
        <dbReference type="ARBA" id="ARBA00022801"/>
    </source>
</evidence>
<dbReference type="Pfam" id="PF00679">
    <property type="entry name" value="EFG_C"/>
    <property type="match status" value="1"/>
</dbReference>
<keyword evidence="5" id="KW-1133">Transmembrane helix</keyword>
<dbReference type="GO" id="GO:0005525">
    <property type="term" value="F:GTP binding"/>
    <property type="evidence" value="ECO:0007669"/>
    <property type="project" value="UniProtKB-KW"/>
</dbReference>
<keyword evidence="5" id="KW-0812">Transmembrane</keyword>
<dbReference type="EMBL" id="BARV01001616">
    <property type="protein sequence ID" value="GAH98298.1"/>
    <property type="molecule type" value="Genomic_DNA"/>
</dbReference>
<gene>
    <name evidence="8" type="ORF">S06H3_04572</name>
</gene>
<dbReference type="InterPro" id="IPR004161">
    <property type="entry name" value="EFTu-like_2"/>
</dbReference>
<dbReference type="Gene3D" id="3.30.70.870">
    <property type="entry name" value="Elongation Factor G (Translational Gtpase), domain 3"/>
    <property type="match status" value="1"/>
</dbReference>
<dbReference type="InterPro" id="IPR009000">
    <property type="entry name" value="Transl_B-barrel_sf"/>
</dbReference>
<keyword evidence="2" id="KW-0547">Nucleotide-binding</keyword>
<comment type="caution">
    <text evidence="8">The sequence shown here is derived from an EMBL/GenBank/DDBJ whole genome shotgun (WGS) entry which is preliminary data.</text>
</comment>
<dbReference type="AlphaFoldDB" id="X1LVX7"/>
<feature type="non-terminal residue" evidence="8">
    <location>
        <position position="1"/>
    </location>
</feature>
<feature type="domain" description="Elongation factor EFG" evidence="6">
    <location>
        <begin position="217"/>
        <end position="289"/>
    </location>
</feature>
<dbReference type="Gene3D" id="3.30.70.240">
    <property type="match status" value="1"/>
</dbReference>
<dbReference type="FunFam" id="2.40.30.10:FF:000015">
    <property type="entry name" value="Translation factor GUF1, mitochondrial"/>
    <property type="match status" value="1"/>
</dbReference>
<dbReference type="Pfam" id="PF03144">
    <property type="entry name" value="GTP_EFTU_D2"/>
    <property type="match status" value="1"/>
</dbReference>
<evidence type="ECO:0000256" key="5">
    <source>
        <dbReference type="SAM" id="Phobius"/>
    </source>
</evidence>
<keyword evidence="4" id="KW-0342">GTP-binding</keyword>
<sequence>PGGDPESPLQALIFDSHYDSYRGVVVLIRVVNGSINKGNKIKFMGENLTSEVEEVGIFGPDMIEKEMLTAGEVGYIITGIKEVGSIMVGDTITDLKNPAEKSLPGYKKPKPMVYSGLFSIEGGDYENLRDALGKLSLNDSSLDFVPEVSVALGFGFRCGFLGMLHMEIVRERLEREYGLKILTSAPNVAYRITKSDNSVIEVKRPSDFPPQEKMLKIEEPYVEATIITPKDYIGDVMKLANHKRGNFKDMQYISPERVEIKYAMPLSELIVDFFNLLKSITSFFSSLTFAFPVPFFSWLYLRHKVLQ</sequence>
<reference evidence="8" key="1">
    <citation type="journal article" date="2014" name="Front. Microbiol.">
        <title>High frequency of phylogenetically diverse reductive dehalogenase-homologous genes in deep subseafloor sedimentary metagenomes.</title>
        <authorList>
            <person name="Kawai M."/>
            <person name="Futagami T."/>
            <person name="Toyoda A."/>
            <person name="Takaki Y."/>
            <person name="Nishi S."/>
            <person name="Hori S."/>
            <person name="Arai W."/>
            <person name="Tsubouchi T."/>
            <person name="Morono Y."/>
            <person name="Uchiyama I."/>
            <person name="Ito T."/>
            <person name="Fujiyama A."/>
            <person name="Inagaki F."/>
            <person name="Takami H."/>
        </authorList>
    </citation>
    <scope>NUCLEOTIDE SEQUENCE</scope>
    <source>
        <strain evidence="8">Expedition CK06-06</strain>
    </source>
</reference>
<evidence type="ECO:0000256" key="4">
    <source>
        <dbReference type="ARBA" id="ARBA00023134"/>
    </source>
</evidence>
<dbReference type="SUPFAM" id="SSF50447">
    <property type="entry name" value="Translation proteins"/>
    <property type="match status" value="1"/>
</dbReference>
<dbReference type="GO" id="GO:0043022">
    <property type="term" value="F:ribosome binding"/>
    <property type="evidence" value="ECO:0007669"/>
    <property type="project" value="TreeGrafter"/>
</dbReference>
<comment type="similarity">
    <text evidence="1">Belongs to the TRAFAC class translation factor GTPase superfamily. Classic translation factor GTPase family. LepA subfamily.</text>
</comment>
<dbReference type="FunFam" id="3.30.70.240:FF:000007">
    <property type="entry name" value="Translation factor GUF1, mitochondrial"/>
    <property type="match status" value="1"/>
</dbReference>
<name>X1LVX7_9ZZZZ</name>
<feature type="domain" description="Translation elongation factor EFTu-like" evidence="7">
    <location>
        <begin position="23"/>
        <end position="93"/>
    </location>
</feature>
<dbReference type="InterPro" id="IPR000640">
    <property type="entry name" value="EFG_V-like"/>
</dbReference>
<dbReference type="InterPro" id="IPR035647">
    <property type="entry name" value="EFG_III/V"/>
</dbReference>